<evidence type="ECO:0000259" key="1">
    <source>
        <dbReference type="Pfam" id="PF03178"/>
    </source>
</evidence>
<evidence type="ECO:0000313" key="2">
    <source>
        <dbReference type="EMBL" id="KAJ7038579.1"/>
    </source>
</evidence>
<protein>
    <recommendedName>
        <fullName evidence="1">RSE1/DDB1/CPSF1 C-terminal domain-containing protein</fullName>
    </recommendedName>
</protein>
<accession>A0AAD6T3E0</accession>
<dbReference type="InterPro" id="IPR015943">
    <property type="entry name" value="WD40/YVTN_repeat-like_dom_sf"/>
</dbReference>
<comment type="caution">
    <text evidence="2">The sequence shown here is derived from an EMBL/GenBank/DDBJ whole genome shotgun (WGS) entry which is preliminary data.</text>
</comment>
<keyword evidence="3" id="KW-1185">Reference proteome</keyword>
<sequence>MLGSRIIVGDMQHSLTFLACKKAEKQLLVVADDTQSRWVTNLKWTTTPASFRRRASAREMILYTGLHGTVGMLVPNVFGRNKPAWWGAITSVGVDIMPR</sequence>
<organism evidence="2 3">
    <name type="scientific">Mycena alexandri</name>
    <dbReference type="NCBI Taxonomy" id="1745969"/>
    <lineage>
        <taxon>Eukaryota</taxon>
        <taxon>Fungi</taxon>
        <taxon>Dikarya</taxon>
        <taxon>Basidiomycota</taxon>
        <taxon>Agaricomycotina</taxon>
        <taxon>Agaricomycetes</taxon>
        <taxon>Agaricomycetidae</taxon>
        <taxon>Agaricales</taxon>
        <taxon>Marasmiineae</taxon>
        <taxon>Mycenaceae</taxon>
        <taxon>Mycena</taxon>
    </lineage>
</organism>
<reference evidence="2" key="1">
    <citation type="submission" date="2023-03" db="EMBL/GenBank/DDBJ databases">
        <title>Massive genome expansion in bonnet fungi (Mycena s.s.) driven by repeated elements and novel gene families across ecological guilds.</title>
        <authorList>
            <consortium name="Lawrence Berkeley National Laboratory"/>
            <person name="Harder C.B."/>
            <person name="Miyauchi S."/>
            <person name="Viragh M."/>
            <person name="Kuo A."/>
            <person name="Thoen E."/>
            <person name="Andreopoulos B."/>
            <person name="Lu D."/>
            <person name="Skrede I."/>
            <person name="Drula E."/>
            <person name="Henrissat B."/>
            <person name="Morin E."/>
            <person name="Kohler A."/>
            <person name="Barry K."/>
            <person name="LaButti K."/>
            <person name="Morin E."/>
            <person name="Salamov A."/>
            <person name="Lipzen A."/>
            <person name="Mereny Z."/>
            <person name="Hegedus B."/>
            <person name="Baldrian P."/>
            <person name="Stursova M."/>
            <person name="Weitz H."/>
            <person name="Taylor A."/>
            <person name="Grigoriev I.V."/>
            <person name="Nagy L.G."/>
            <person name="Martin F."/>
            <person name="Kauserud H."/>
        </authorList>
    </citation>
    <scope>NUCLEOTIDE SEQUENCE</scope>
    <source>
        <strain evidence="2">CBHHK200</strain>
    </source>
</reference>
<dbReference type="Proteomes" id="UP001218188">
    <property type="component" value="Unassembled WGS sequence"/>
</dbReference>
<dbReference type="EMBL" id="JARJCM010000031">
    <property type="protein sequence ID" value="KAJ7038579.1"/>
    <property type="molecule type" value="Genomic_DNA"/>
</dbReference>
<evidence type="ECO:0000313" key="3">
    <source>
        <dbReference type="Proteomes" id="UP001218188"/>
    </source>
</evidence>
<dbReference type="Pfam" id="PF03178">
    <property type="entry name" value="CPSF_A"/>
    <property type="match status" value="1"/>
</dbReference>
<proteinExistence type="predicted"/>
<dbReference type="InterPro" id="IPR004871">
    <property type="entry name" value="RSE1/DDB1/CPSF1_C"/>
</dbReference>
<dbReference type="GO" id="GO:0005634">
    <property type="term" value="C:nucleus"/>
    <property type="evidence" value="ECO:0007669"/>
    <property type="project" value="InterPro"/>
</dbReference>
<dbReference type="AlphaFoldDB" id="A0AAD6T3E0"/>
<gene>
    <name evidence="2" type="ORF">C8F04DRAFT_1088713</name>
</gene>
<dbReference type="GO" id="GO:0003676">
    <property type="term" value="F:nucleic acid binding"/>
    <property type="evidence" value="ECO:0007669"/>
    <property type="project" value="InterPro"/>
</dbReference>
<feature type="domain" description="RSE1/DDB1/CPSF1 C-terminal" evidence="1">
    <location>
        <begin position="2"/>
        <end position="43"/>
    </location>
</feature>
<name>A0AAD6T3E0_9AGAR</name>
<dbReference type="Gene3D" id="2.130.10.10">
    <property type="entry name" value="YVTN repeat-like/Quinoprotein amine dehydrogenase"/>
    <property type="match status" value="1"/>
</dbReference>